<gene>
    <name evidence="2" type="ORF">PCOR1329_LOCUS78862</name>
</gene>
<evidence type="ECO:0000313" key="3">
    <source>
        <dbReference type="Proteomes" id="UP001189429"/>
    </source>
</evidence>
<keyword evidence="3" id="KW-1185">Reference proteome</keyword>
<sequence>WCADLPCGARAKVSYLGDLVDHERVSAWPSRREEDGEVVDSHLYWVLSPDGDLWEELLSGASPADGPSGGERLAADAAPPAGNCKLYGFRERLTLNRLVELAEECRAAMEVRGQTPAEAPARIELPSGVLLDIGEVFPWAPPPRVPALPVRPLAGSDAGDALAAAPAGAPTPPPEGHVWALAEPAPGLPIGSIADASTEILGSTPSGTGAAEHGEWSRCQRLRWSTGRLVAWRSCAASWRWRRRPLLLAMGPWPSAPDLLQAEMRYRQGQASEERSGDDTRTLWVEWDDLGERFKEFRKAINESALEEAGCFDQLSLGGLACLEVVARRLNAIVDAYKRGGAPSIANAKYLTPLGEADELPAPARRAKEDWEVEQSMKKAEVSEFVNRALASLNWMAGFKGASSTPQPGASTLAKHAALQQHLWREAHRRQAAAPPTLPKAEAALRELLRGQSVYETDVAPRNLVSYQPGKVSLPESALERRFLEGIASPDCRLFLEEDQKRTRLEPEAVDFDSMPCVYMDPMLKRNSKCHRKFARDLARRGLIGVTSRPAESAGIFFAAKSGGALRLIIDARRSNGHFRAPPCVRLLSSEGFGRIEVELPPRIHPSSEEGRRLLDAFSVHVTTTDVKDCFYRMRIHEDLGRHFCLPAAPRHALEGLPVAGLPTEAASDAMVHPCLGALPTGFTRPLHLAQAANEDRVCRSVSLQEAVPAGREQPLIQDKAEAFVLRASARGEGGAYVYVDNLGAVSGDVALSDRTVSEWSDLFEPVGLALHKSEPHGGWGEALGTELDGGRLRSTATSARFWKLERDGWIPWNPRVLETDASLAGWAMAQSFWDPSQVARVGRVCERARSTRVGPHSARESALTSTHLFRDEDGEWRSSIVGDERRLGDWEVAADFPEVLWQLLRASAWKTPRKGVWALEKGILVVEARALAKAMRRLARTRHGACIRQLFMRDNMAVVLAFARSRSHDFKLLAQIRRFNARALALGIAPYFRPDARPAACSKALPAAKVRSVRARLETGSAMPPLPAPLTLTDLAPEASASVDAADGEGELDTSGSDSVANHASAAQRRPRVLQDSRRRRRAAPYADLITQGNLEGGTLLERLAATRRTRDRHAKYLDPFYSHAGLTDEKLAQAKDEHVDCLLCDYFTTMYLAGEQSSLGDQTGAALLDRHPTFGRWGGRTLPRTWRALKAWRRLTPSRTRWALPLAVWAAVMWRLVDKGLALMALFLAVGLSAYPRPSSFLAARKCDLAPPSRAAVDSWDLLTHPEEEGRPSKTNRYDEGCLLDSSYLRGLGPLFAHLRAAGGAEKLRPFNYLELSEAASLAAAEVGAGKITLYQLRHSGAGIDVGRRARTFEEVRRRGGCAQARSMHRYEHSSRLSAEYERYPPDQRGLHESCEAHLMQIMLGLAHPVCFRQEMLAWQARAPS</sequence>
<reference evidence="2" key="1">
    <citation type="submission" date="2023-10" db="EMBL/GenBank/DDBJ databases">
        <authorList>
            <person name="Chen Y."/>
            <person name="Shah S."/>
            <person name="Dougan E. K."/>
            <person name="Thang M."/>
            <person name="Chan C."/>
        </authorList>
    </citation>
    <scope>NUCLEOTIDE SEQUENCE [LARGE SCALE GENOMIC DNA]</scope>
</reference>
<protein>
    <submittedName>
        <fullName evidence="2">Uncharacterized protein</fullName>
    </submittedName>
</protein>
<dbReference type="Proteomes" id="UP001189429">
    <property type="component" value="Unassembled WGS sequence"/>
</dbReference>
<dbReference type="EMBL" id="CAUYUJ010021031">
    <property type="protein sequence ID" value="CAK0902169.1"/>
    <property type="molecule type" value="Genomic_DNA"/>
</dbReference>
<proteinExistence type="predicted"/>
<feature type="non-terminal residue" evidence="2">
    <location>
        <position position="1"/>
    </location>
</feature>
<organism evidence="2 3">
    <name type="scientific">Prorocentrum cordatum</name>
    <dbReference type="NCBI Taxonomy" id="2364126"/>
    <lineage>
        <taxon>Eukaryota</taxon>
        <taxon>Sar</taxon>
        <taxon>Alveolata</taxon>
        <taxon>Dinophyceae</taxon>
        <taxon>Prorocentrales</taxon>
        <taxon>Prorocentraceae</taxon>
        <taxon>Prorocentrum</taxon>
    </lineage>
</organism>
<comment type="caution">
    <text evidence="2">The sequence shown here is derived from an EMBL/GenBank/DDBJ whole genome shotgun (WGS) entry which is preliminary data.</text>
</comment>
<name>A0ABN9XQG0_9DINO</name>
<evidence type="ECO:0000256" key="1">
    <source>
        <dbReference type="SAM" id="MobiDB-lite"/>
    </source>
</evidence>
<accession>A0ABN9XQG0</accession>
<feature type="region of interest" description="Disordered" evidence="1">
    <location>
        <begin position="1044"/>
        <end position="1082"/>
    </location>
</feature>
<evidence type="ECO:0000313" key="2">
    <source>
        <dbReference type="EMBL" id="CAK0902169.1"/>
    </source>
</evidence>